<evidence type="ECO:0000256" key="3">
    <source>
        <dbReference type="ARBA" id="ARBA00022777"/>
    </source>
</evidence>
<reference evidence="5 6" key="1">
    <citation type="submission" date="2023-09" db="EMBL/GenBank/DDBJ databases">
        <authorList>
            <person name="Rey-Velasco X."/>
        </authorList>
    </citation>
    <scope>NUCLEOTIDE SEQUENCE [LARGE SCALE GENOMIC DNA]</scope>
    <source>
        <strain evidence="5 6">W335</strain>
    </source>
</reference>
<dbReference type="InterPro" id="IPR004381">
    <property type="entry name" value="Glycerate_kinase"/>
</dbReference>
<evidence type="ECO:0000256" key="2">
    <source>
        <dbReference type="ARBA" id="ARBA00022679"/>
    </source>
</evidence>
<gene>
    <name evidence="5" type="ORF">RM532_01330</name>
</gene>
<evidence type="ECO:0000313" key="6">
    <source>
        <dbReference type="Proteomes" id="UP001251857"/>
    </source>
</evidence>
<keyword evidence="2 4" id="KW-0808">Transferase</keyword>
<evidence type="ECO:0000256" key="1">
    <source>
        <dbReference type="ARBA" id="ARBA00006284"/>
    </source>
</evidence>
<comment type="caution">
    <text evidence="5">The sequence shown here is derived from an EMBL/GenBank/DDBJ whole genome shotgun (WGS) entry which is preliminary data.</text>
</comment>
<evidence type="ECO:0000313" key="5">
    <source>
        <dbReference type="EMBL" id="MDT0633591.1"/>
    </source>
</evidence>
<comment type="similarity">
    <text evidence="1 4">Belongs to the glycerate kinase type-1 family.</text>
</comment>
<dbReference type="InterPro" id="IPR018193">
    <property type="entry name" value="Glyc_kinase_flavodox-like_fold"/>
</dbReference>
<dbReference type="InterPro" id="IPR018197">
    <property type="entry name" value="Glycerate_kinase_RE-like"/>
</dbReference>
<dbReference type="PIRSF" id="PIRSF006078">
    <property type="entry name" value="GlxK"/>
    <property type="match status" value="1"/>
</dbReference>
<keyword evidence="3 4" id="KW-0418">Kinase</keyword>
<dbReference type="NCBIfam" id="TIGR00045">
    <property type="entry name" value="glycerate kinase"/>
    <property type="match status" value="1"/>
</dbReference>
<sequence length="376" mass="37799">MRIVIAPDSFKGCLPASAVATCLAAGLNRVGEFDTCCLGLADGGEGSLDCVAAARSDARLHHAEVTGVHGRPVHARWLDLGPDGAFVESAEVLGLGLIDAAGHPPLDERGSAGLGELLQPVLAAGHRRITVSLGGSACNDGGLGLLLALGGRAEDGAGDPVTPDLAGLCRCPYVTAPALPPDLSLTVLCDVNNPLGGPHGATRVYGPQKGLTPAMLREVEQGLAHLTEQLDAVAIGGQPGAGAAGGLGFALACLGGRLVAGAPAMLELAGLEQVLTGAAAVITGEGRADGQTLHGKLPAAVADLAAGQGLPALLVAGDIEAGARAALAERFEALWSLADLAGDAETAQREAEYWLREAGAEAARWLLSTRGWRRPS</sequence>
<protein>
    <submittedName>
        <fullName evidence="5">Glycerate kinase</fullName>
        <ecNumber evidence="5">2.7.1.31</ecNumber>
    </submittedName>
</protein>
<dbReference type="PANTHER" id="PTHR21599">
    <property type="entry name" value="GLYCERATE KINASE"/>
    <property type="match status" value="1"/>
</dbReference>
<dbReference type="RefSeq" id="WP_311651299.1">
    <property type="nucleotide sequence ID" value="NZ_JAVRIB010000001.1"/>
</dbReference>
<dbReference type="EMBL" id="JAVRIB010000001">
    <property type="protein sequence ID" value="MDT0633591.1"/>
    <property type="molecule type" value="Genomic_DNA"/>
</dbReference>
<organism evidence="5 6">
    <name type="scientific">Spectribacter hydrogenoxidans</name>
    <dbReference type="NCBI Taxonomy" id="3075608"/>
    <lineage>
        <taxon>Bacteria</taxon>
        <taxon>Pseudomonadati</taxon>
        <taxon>Pseudomonadota</taxon>
        <taxon>Gammaproteobacteria</taxon>
        <taxon>Salinisphaerales</taxon>
        <taxon>Salinisphaeraceae</taxon>
        <taxon>Spectribacter</taxon>
    </lineage>
</organism>
<dbReference type="Proteomes" id="UP001251857">
    <property type="component" value="Unassembled WGS sequence"/>
</dbReference>
<name>A0ABU3BWU4_9GAMM</name>
<dbReference type="GO" id="GO:0008887">
    <property type="term" value="F:glycerate kinase activity"/>
    <property type="evidence" value="ECO:0007669"/>
    <property type="project" value="UniProtKB-EC"/>
</dbReference>
<dbReference type="EC" id="2.7.1.31" evidence="5"/>
<evidence type="ECO:0000256" key="4">
    <source>
        <dbReference type="PIRNR" id="PIRNR006078"/>
    </source>
</evidence>
<dbReference type="PANTHER" id="PTHR21599:SF0">
    <property type="entry name" value="GLYCERATE KINASE"/>
    <property type="match status" value="1"/>
</dbReference>
<dbReference type="Pfam" id="PF02595">
    <property type="entry name" value="Gly_kinase"/>
    <property type="match status" value="1"/>
</dbReference>
<proteinExistence type="inferred from homology"/>
<keyword evidence="6" id="KW-1185">Reference proteome</keyword>
<dbReference type="Gene3D" id="3.90.1510.10">
    <property type="entry name" value="Glycerate kinase, domain 2"/>
    <property type="match status" value="1"/>
</dbReference>
<accession>A0ABU3BWU4</accession>
<dbReference type="InterPro" id="IPR036129">
    <property type="entry name" value="Glycerate_kinase_sf"/>
</dbReference>
<dbReference type="Gene3D" id="3.40.50.10350">
    <property type="entry name" value="Glycerate kinase, domain 1"/>
    <property type="match status" value="1"/>
</dbReference>
<dbReference type="SUPFAM" id="SSF110738">
    <property type="entry name" value="Glycerate kinase I"/>
    <property type="match status" value="1"/>
</dbReference>